<dbReference type="SUPFAM" id="SSF56112">
    <property type="entry name" value="Protein kinase-like (PK-like)"/>
    <property type="match status" value="1"/>
</dbReference>
<dbReference type="Gene3D" id="1.10.510.10">
    <property type="entry name" value="Transferase(Phosphotransferase) domain 1"/>
    <property type="match status" value="1"/>
</dbReference>
<dbReference type="eggNOG" id="KOG0581">
    <property type="taxonomic scope" value="Eukaryota"/>
</dbReference>
<feature type="domain" description="Protein kinase" evidence="6">
    <location>
        <begin position="63"/>
        <end position="439"/>
    </location>
</feature>
<gene>
    <name evidence="7" type="ORF">Esi_0229_0008</name>
</gene>
<evidence type="ECO:0000256" key="1">
    <source>
        <dbReference type="ARBA" id="ARBA00022741"/>
    </source>
</evidence>
<dbReference type="GO" id="GO:0005524">
    <property type="term" value="F:ATP binding"/>
    <property type="evidence" value="ECO:0007669"/>
    <property type="project" value="UniProtKB-UniRule"/>
</dbReference>
<evidence type="ECO:0000313" key="8">
    <source>
        <dbReference type="Proteomes" id="UP000002630"/>
    </source>
</evidence>
<dbReference type="GO" id="GO:0004674">
    <property type="term" value="F:protein serine/threonine kinase activity"/>
    <property type="evidence" value="ECO:0007669"/>
    <property type="project" value="UniProtKB-KW"/>
</dbReference>
<name>D7FS87_ECTSI</name>
<dbReference type="PANTHER" id="PTHR24361:SF678">
    <property type="entry name" value="SPORULATION-SPECIFIC PROTEIN 1"/>
    <property type="match status" value="1"/>
</dbReference>
<evidence type="ECO:0000256" key="3">
    <source>
        <dbReference type="PROSITE-ProRule" id="PRU10141"/>
    </source>
</evidence>
<dbReference type="OrthoDB" id="25592at2759"/>
<dbReference type="EMBL" id="FN649728">
    <property type="protein sequence ID" value="CBJ31028.1"/>
    <property type="molecule type" value="Genomic_DNA"/>
</dbReference>
<dbReference type="InterPro" id="IPR017441">
    <property type="entry name" value="Protein_kinase_ATP_BS"/>
</dbReference>
<feature type="compositionally biased region" description="Low complexity" evidence="5">
    <location>
        <begin position="134"/>
        <end position="164"/>
    </location>
</feature>
<dbReference type="PROSITE" id="PS00108">
    <property type="entry name" value="PROTEIN_KINASE_ST"/>
    <property type="match status" value="1"/>
</dbReference>
<proteinExistence type="inferred from homology"/>
<feature type="binding site" evidence="3">
    <location>
        <position position="92"/>
    </location>
    <ligand>
        <name>ATP</name>
        <dbReference type="ChEBI" id="CHEBI:30616"/>
    </ligand>
</feature>
<dbReference type="Proteomes" id="UP000002630">
    <property type="component" value="Linkage Group LG03"/>
</dbReference>
<feature type="compositionally biased region" description="Basic residues" evidence="5">
    <location>
        <begin position="123"/>
        <end position="133"/>
    </location>
</feature>
<dbReference type="PROSITE" id="PS00107">
    <property type="entry name" value="PROTEIN_KINASE_ATP"/>
    <property type="match status" value="1"/>
</dbReference>
<sequence length="465" mass="48933">MRRVAMPLRRQREAKLGGGGAVAAAAAAAGPPQAYPMDLNTVKGILREFDRAAYGEAFRGDRLAKIAFLGRGSTSTVWKVVDIETLRVVAVKEMIVCDSKQGTILRHELSVLHPQLQPLVPPKPKRLSGRRSRASAAPVGDAASSGTNTPTTATAAAAASTSARRSGKKSLGGGKGVAAAAAAAPVVRPGPCPYMPRYYGSFVSHDDGGRPRVSIVMEYVSGVDLARWIEEVGGSSGEGEGRREGGGGGGGALADPAGQPPEAGKSPPPPPPPPRPPIPEMWLPRVCRDMLEALRYLHERGFIHRDVKPANVLLGPGGARLVDFGSTIDDREDECGGRMHGTVRFMSPERLCARPYRPSSDLWAAGLTVASAALGENPVPHSANKFEAAGHAEVAFEMVRSHPASAGLSPSLLDFLRAVLVADPERRPTVEQMLAHPYLCVPVVGGGEKKVRMVRVVSAAPSKNL</sequence>
<comment type="similarity">
    <text evidence="4">Belongs to the protein kinase superfamily.</text>
</comment>
<feature type="compositionally biased region" description="Pro residues" evidence="5">
    <location>
        <begin position="266"/>
        <end position="279"/>
    </location>
</feature>
<protein>
    <recommendedName>
        <fullName evidence="6">Protein kinase domain-containing protein</fullName>
    </recommendedName>
</protein>
<keyword evidence="1 3" id="KW-0547">Nucleotide-binding</keyword>
<evidence type="ECO:0000256" key="4">
    <source>
        <dbReference type="RuleBase" id="RU000304"/>
    </source>
</evidence>
<organism evidence="7 8">
    <name type="scientific">Ectocarpus siliculosus</name>
    <name type="common">Brown alga</name>
    <name type="synonym">Conferva siliculosa</name>
    <dbReference type="NCBI Taxonomy" id="2880"/>
    <lineage>
        <taxon>Eukaryota</taxon>
        <taxon>Sar</taxon>
        <taxon>Stramenopiles</taxon>
        <taxon>Ochrophyta</taxon>
        <taxon>PX clade</taxon>
        <taxon>Phaeophyceae</taxon>
        <taxon>Ectocarpales</taxon>
        <taxon>Ectocarpaceae</taxon>
        <taxon>Ectocarpus</taxon>
    </lineage>
</organism>
<dbReference type="STRING" id="2880.D7FS87"/>
<reference evidence="7 8" key="1">
    <citation type="journal article" date="2010" name="Nature">
        <title>The Ectocarpus genome and the independent evolution of multicellularity in brown algae.</title>
        <authorList>
            <person name="Cock J.M."/>
            <person name="Sterck L."/>
            <person name="Rouze P."/>
            <person name="Scornet D."/>
            <person name="Allen A.E."/>
            <person name="Amoutzias G."/>
            <person name="Anthouard V."/>
            <person name="Artiguenave F."/>
            <person name="Aury J.M."/>
            <person name="Badger J.H."/>
            <person name="Beszteri B."/>
            <person name="Billiau K."/>
            <person name="Bonnet E."/>
            <person name="Bothwell J.H."/>
            <person name="Bowler C."/>
            <person name="Boyen C."/>
            <person name="Brownlee C."/>
            <person name="Carrano C.J."/>
            <person name="Charrier B."/>
            <person name="Cho G.Y."/>
            <person name="Coelho S.M."/>
            <person name="Collen J."/>
            <person name="Corre E."/>
            <person name="Da Silva C."/>
            <person name="Delage L."/>
            <person name="Delaroque N."/>
            <person name="Dittami S.M."/>
            <person name="Doulbeau S."/>
            <person name="Elias M."/>
            <person name="Farnham G."/>
            <person name="Gachon C.M."/>
            <person name="Gschloessl B."/>
            <person name="Heesch S."/>
            <person name="Jabbari K."/>
            <person name="Jubin C."/>
            <person name="Kawai H."/>
            <person name="Kimura K."/>
            <person name="Kloareg B."/>
            <person name="Kupper F.C."/>
            <person name="Lang D."/>
            <person name="Le Bail A."/>
            <person name="Leblanc C."/>
            <person name="Lerouge P."/>
            <person name="Lohr M."/>
            <person name="Lopez P.J."/>
            <person name="Martens C."/>
            <person name="Maumus F."/>
            <person name="Michel G."/>
            <person name="Miranda-Saavedra D."/>
            <person name="Morales J."/>
            <person name="Moreau H."/>
            <person name="Motomura T."/>
            <person name="Nagasato C."/>
            <person name="Napoli C.A."/>
            <person name="Nelson D.R."/>
            <person name="Nyvall-Collen P."/>
            <person name="Peters A.F."/>
            <person name="Pommier C."/>
            <person name="Potin P."/>
            <person name="Poulain J."/>
            <person name="Quesneville H."/>
            <person name="Read B."/>
            <person name="Rensing S.A."/>
            <person name="Ritter A."/>
            <person name="Rousvoal S."/>
            <person name="Samanta M."/>
            <person name="Samson G."/>
            <person name="Schroeder D.C."/>
            <person name="Segurens B."/>
            <person name="Strittmatter M."/>
            <person name="Tonon T."/>
            <person name="Tregear J.W."/>
            <person name="Valentin K."/>
            <person name="von Dassow P."/>
            <person name="Yamagishi T."/>
            <person name="Van de Peer Y."/>
            <person name="Wincker P."/>
        </authorList>
    </citation>
    <scope>NUCLEOTIDE SEQUENCE [LARGE SCALE GENOMIC DNA]</scope>
    <source>
        <strain evidence="8">Ec32 / CCAP1310/4</strain>
    </source>
</reference>
<dbReference type="InParanoid" id="D7FS87"/>
<dbReference type="InterPro" id="IPR000719">
    <property type="entry name" value="Prot_kinase_dom"/>
</dbReference>
<dbReference type="PROSITE" id="PS50011">
    <property type="entry name" value="PROTEIN_KINASE_DOM"/>
    <property type="match status" value="1"/>
</dbReference>
<keyword evidence="4" id="KW-0723">Serine/threonine-protein kinase</keyword>
<dbReference type="SMART" id="SM00220">
    <property type="entry name" value="S_TKc"/>
    <property type="match status" value="1"/>
</dbReference>
<dbReference type="GO" id="GO:0005737">
    <property type="term" value="C:cytoplasm"/>
    <property type="evidence" value="ECO:0007669"/>
    <property type="project" value="TreeGrafter"/>
</dbReference>
<dbReference type="InterPro" id="IPR008271">
    <property type="entry name" value="Ser/Thr_kinase_AS"/>
</dbReference>
<evidence type="ECO:0000256" key="2">
    <source>
        <dbReference type="ARBA" id="ARBA00022840"/>
    </source>
</evidence>
<keyword evidence="8" id="KW-1185">Reference proteome</keyword>
<dbReference type="EMBL" id="FN648408">
    <property type="protein sequence ID" value="CBJ31028.1"/>
    <property type="molecule type" value="Genomic_DNA"/>
</dbReference>
<keyword evidence="4" id="KW-0418">Kinase</keyword>
<dbReference type="PANTHER" id="PTHR24361">
    <property type="entry name" value="MITOGEN-ACTIVATED KINASE KINASE KINASE"/>
    <property type="match status" value="1"/>
</dbReference>
<evidence type="ECO:0000259" key="6">
    <source>
        <dbReference type="PROSITE" id="PS50011"/>
    </source>
</evidence>
<dbReference type="Pfam" id="PF00069">
    <property type="entry name" value="Pkinase"/>
    <property type="match status" value="1"/>
</dbReference>
<dbReference type="InterPro" id="IPR011009">
    <property type="entry name" value="Kinase-like_dom_sf"/>
</dbReference>
<keyword evidence="4" id="KW-0808">Transferase</keyword>
<keyword evidence="2 3" id="KW-0067">ATP-binding</keyword>
<dbReference type="InterPro" id="IPR053235">
    <property type="entry name" value="Ser_Thr_kinase"/>
</dbReference>
<evidence type="ECO:0000313" key="7">
    <source>
        <dbReference type="EMBL" id="CBJ31028.1"/>
    </source>
</evidence>
<evidence type="ECO:0000256" key="5">
    <source>
        <dbReference type="SAM" id="MobiDB-lite"/>
    </source>
</evidence>
<feature type="region of interest" description="Disordered" evidence="5">
    <location>
        <begin position="233"/>
        <end position="280"/>
    </location>
</feature>
<feature type="region of interest" description="Disordered" evidence="5">
    <location>
        <begin position="116"/>
        <end position="173"/>
    </location>
</feature>
<dbReference type="AlphaFoldDB" id="D7FS87"/>
<accession>D7FS87</accession>
<dbReference type="Gene3D" id="3.30.200.20">
    <property type="entry name" value="Phosphorylase Kinase, domain 1"/>
    <property type="match status" value="1"/>
</dbReference>